<dbReference type="InterPro" id="IPR015867">
    <property type="entry name" value="N-reg_PII/ATP_PRibTrfase_C"/>
</dbReference>
<name>A0AA96LA51_9BACL</name>
<dbReference type="PANTHER" id="PTHR33545:SF3">
    <property type="entry name" value="UPF0750 MEMBRANE PROTEIN YQFU"/>
    <property type="match status" value="1"/>
</dbReference>
<dbReference type="EMBL" id="CP130318">
    <property type="protein sequence ID" value="WNQ09846.1"/>
    <property type="molecule type" value="Genomic_DNA"/>
</dbReference>
<evidence type="ECO:0000256" key="4">
    <source>
        <dbReference type="ARBA" id="ARBA00022989"/>
    </source>
</evidence>
<dbReference type="Gene3D" id="3.30.70.120">
    <property type="match status" value="1"/>
</dbReference>
<dbReference type="AlphaFoldDB" id="A0AA96LA51"/>
<dbReference type="KEGG" id="paun:MJA45_19755"/>
<sequence>MESIEPKVVPQHKKMSSVQLLKKAFFLLLGASLVSVGIEIFLVPNSIIDGGIVGVSIIVSKVTGISLGLLLFLLNLPFLILGYKKIGKTFAISTLFAVTVMSIGTALLHPVPAVTPDPLLAAVFGGIILGIGVGMVIRTGGSLDGTEIVAILINEKSPFSVGEIIMFLNIFILSSSGFVFGWDKAMYSLIAYYIAFKMIDITIEGFEESKSVWIISERYREIGDALLHRLGRGVTYLNGEGAFTGDDKKVIFVVITRLEEAKLKSIVDDWDPHAFLAVGNIHDVKGGRFKKKNIH</sequence>
<evidence type="ECO:0000256" key="3">
    <source>
        <dbReference type="ARBA" id="ARBA00022692"/>
    </source>
</evidence>
<feature type="transmembrane region" description="Helical" evidence="6">
    <location>
        <begin position="158"/>
        <end position="179"/>
    </location>
</feature>
<reference evidence="8 9" key="1">
    <citation type="submission" date="2022-02" db="EMBL/GenBank/DDBJ databases">
        <title>Paenibacillus sp. MBLB1776 Whole Genome Shotgun Sequencing.</title>
        <authorList>
            <person name="Hwang C.Y."/>
            <person name="Cho E.-S."/>
            <person name="Seo M.-J."/>
        </authorList>
    </citation>
    <scope>NUCLEOTIDE SEQUENCE [LARGE SCALE GENOMIC DNA]</scope>
    <source>
        <strain evidence="8 9">MBLB1776</strain>
    </source>
</reference>
<feature type="transmembrane region" description="Helical" evidence="6">
    <location>
        <begin position="86"/>
        <end position="107"/>
    </location>
</feature>
<dbReference type="PANTHER" id="PTHR33545">
    <property type="entry name" value="UPF0750 MEMBRANE PROTEIN YITT-RELATED"/>
    <property type="match status" value="1"/>
</dbReference>
<dbReference type="InterPro" id="IPR019264">
    <property type="entry name" value="DUF2179"/>
</dbReference>
<dbReference type="Pfam" id="PF10035">
    <property type="entry name" value="DUF2179"/>
    <property type="match status" value="1"/>
</dbReference>
<feature type="transmembrane region" description="Helical" evidence="6">
    <location>
        <begin position="24"/>
        <end position="44"/>
    </location>
</feature>
<feature type="transmembrane region" description="Helical" evidence="6">
    <location>
        <begin position="50"/>
        <end position="74"/>
    </location>
</feature>
<evidence type="ECO:0000256" key="5">
    <source>
        <dbReference type="ARBA" id="ARBA00023136"/>
    </source>
</evidence>
<protein>
    <submittedName>
        <fullName evidence="8">YitT family protein</fullName>
    </submittedName>
</protein>
<keyword evidence="5 6" id="KW-0472">Membrane</keyword>
<organism evidence="8 9">
    <name type="scientific">Paenibacillus aurantius</name>
    <dbReference type="NCBI Taxonomy" id="2918900"/>
    <lineage>
        <taxon>Bacteria</taxon>
        <taxon>Bacillati</taxon>
        <taxon>Bacillota</taxon>
        <taxon>Bacilli</taxon>
        <taxon>Bacillales</taxon>
        <taxon>Paenibacillaceae</taxon>
        <taxon>Paenibacillus</taxon>
    </lineage>
</organism>
<accession>A0AA96LA51</accession>
<keyword evidence="9" id="KW-1185">Reference proteome</keyword>
<evidence type="ECO:0000313" key="9">
    <source>
        <dbReference type="Proteomes" id="UP001305702"/>
    </source>
</evidence>
<proteinExistence type="predicted"/>
<feature type="domain" description="DUF2179" evidence="7">
    <location>
        <begin position="232"/>
        <end position="286"/>
    </location>
</feature>
<comment type="subcellular location">
    <subcellularLocation>
        <location evidence="1">Cell membrane</location>
        <topology evidence="1">Multi-pass membrane protein</topology>
    </subcellularLocation>
</comment>
<dbReference type="GO" id="GO:0005886">
    <property type="term" value="C:plasma membrane"/>
    <property type="evidence" value="ECO:0007669"/>
    <property type="project" value="UniProtKB-SubCell"/>
</dbReference>
<feature type="transmembrane region" description="Helical" evidence="6">
    <location>
        <begin position="119"/>
        <end position="137"/>
    </location>
</feature>
<keyword evidence="4 6" id="KW-1133">Transmembrane helix</keyword>
<dbReference type="InterPro" id="IPR051461">
    <property type="entry name" value="UPF0750_membrane"/>
</dbReference>
<evidence type="ECO:0000313" key="8">
    <source>
        <dbReference type="EMBL" id="WNQ09846.1"/>
    </source>
</evidence>
<evidence type="ECO:0000259" key="7">
    <source>
        <dbReference type="Pfam" id="PF10035"/>
    </source>
</evidence>
<keyword evidence="2" id="KW-1003">Cell membrane</keyword>
<keyword evidence="3 6" id="KW-0812">Transmembrane</keyword>
<dbReference type="Proteomes" id="UP001305702">
    <property type="component" value="Chromosome"/>
</dbReference>
<dbReference type="Pfam" id="PF02588">
    <property type="entry name" value="YitT_membrane"/>
    <property type="match status" value="1"/>
</dbReference>
<dbReference type="InterPro" id="IPR003740">
    <property type="entry name" value="YitT"/>
</dbReference>
<evidence type="ECO:0000256" key="6">
    <source>
        <dbReference type="SAM" id="Phobius"/>
    </source>
</evidence>
<evidence type="ECO:0000256" key="2">
    <source>
        <dbReference type="ARBA" id="ARBA00022475"/>
    </source>
</evidence>
<evidence type="ECO:0000256" key="1">
    <source>
        <dbReference type="ARBA" id="ARBA00004651"/>
    </source>
</evidence>
<gene>
    <name evidence="8" type="ORF">MJA45_19755</name>
</gene>
<dbReference type="PIRSF" id="PIRSF006483">
    <property type="entry name" value="Membrane_protein_YitT"/>
    <property type="match status" value="1"/>
</dbReference>
<dbReference type="CDD" id="cd16380">
    <property type="entry name" value="YitT_C"/>
    <property type="match status" value="1"/>
</dbReference>